<name>A0ABV4XV94_9CYAN</name>
<protein>
    <submittedName>
        <fullName evidence="1">AAA family ATPase</fullName>
    </submittedName>
</protein>
<sequence length="317" mass="35296">METTVNCQHFASVIGQSTAIKLLKASINSKRLPNAFLFAGLDGVGKRLAAKCLIQALLMPAQESVDIAELSSNKHPDILWVMPTYQQLDKRLTETAAIAHGINRKTAPVIRISQVRELVEFAATQPIIAAQKVVVIEAADSLNHQAASALLKILESPLNTLFILLTSRIQEVLPTIVSRCQLIPFRRLSDDDFARVLNQAGEQQILDNPMLLKMAQGSPGAAISYYQMLQSIPEEVLQQCTNLPSNLRAALSLAKTIDHSLEHSQQLWLIDYLQFLWWHSYHRIELIEKLAQAKDALLKLAQNRLVWEVTLANTIAS</sequence>
<accession>A0ABV4XV94</accession>
<keyword evidence="2" id="KW-1185">Reference proteome</keyword>
<dbReference type="PANTHER" id="PTHR11669">
    <property type="entry name" value="REPLICATION FACTOR C / DNA POLYMERASE III GAMMA-TAU SUBUNIT"/>
    <property type="match status" value="1"/>
</dbReference>
<dbReference type="Pfam" id="PF13177">
    <property type="entry name" value="DNA_pol3_delta2"/>
    <property type="match status" value="1"/>
</dbReference>
<proteinExistence type="predicted"/>
<dbReference type="Gene3D" id="3.40.50.300">
    <property type="entry name" value="P-loop containing nucleotide triphosphate hydrolases"/>
    <property type="match status" value="1"/>
</dbReference>
<dbReference type="InterPro" id="IPR027417">
    <property type="entry name" value="P-loop_NTPase"/>
</dbReference>
<dbReference type="PANTHER" id="PTHR11669:SF8">
    <property type="entry name" value="DNA POLYMERASE III SUBUNIT DELTA"/>
    <property type="match status" value="1"/>
</dbReference>
<dbReference type="InterPro" id="IPR050238">
    <property type="entry name" value="DNA_Rep/Repair_Clamp_Loader"/>
</dbReference>
<dbReference type="NCBIfam" id="NF005638">
    <property type="entry name" value="PRK07399.1"/>
    <property type="match status" value="1"/>
</dbReference>
<evidence type="ECO:0000313" key="1">
    <source>
        <dbReference type="EMBL" id="MFB2895007.1"/>
    </source>
</evidence>
<reference evidence="1 2" key="1">
    <citation type="submission" date="2024-09" db="EMBL/GenBank/DDBJ databases">
        <title>Floridaenema gen nov. (Aerosakkonemataceae, Aerosakkonematales ord. nov., Cyanobacteria) from benthic tropical and subtropical fresh waters, with the description of four new species.</title>
        <authorList>
            <person name="Moretto J.A."/>
            <person name="Berthold D.E."/>
            <person name="Lefler F.W."/>
            <person name="Huang I.-S."/>
            <person name="Laughinghouse H. IV."/>
        </authorList>
    </citation>
    <scope>NUCLEOTIDE SEQUENCE [LARGE SCALE GENOMIC DNA]</scope>
    <source>
        <strain evidence="1 2">BLCC-F50</strain>
    </source>
</reference>
<dbReference type="EMBL" id="JBHFNR010000142">
    <property type="protein sequence ID" value="MFB2895007.1"/>
    <property type="molecule type" value="Genomic_DNA"/>
</dbReference>
<comment type="caution">
    <text evidence="1">The sequence shown here is derived from an EMBL/GenBank/DDBJ whole genome shotgun (WGS) entry which is preliminary data.</text>
</comment>
<dbReference type="SUPFAM" id="SSF52540">
    <property type="entry name" value="P-loop containing nucleoside triphosphate hydrolases"/>
    <property type="match status" value="1"/>
</dbReference>
<evidence type="ECO:0000313" key="2">
    <source>
        <dbReference type="Proteomes" id="UP001576784"/>
    </source>
</evidence>
<gene>
    <name evidence="1" type="ORF">ACE1CI_19035</name>
</gene>
<dbReference type="Proteomes" id="UP001576784">
    <property type="component" value="Unassembled WGS sequence"/>
</dbReference>
<dbReference type="RefSeq" id="WP_413264649.1">
    <property type="nucleotide sequence ID" value="NZ_JBHFNR010000142.1"/>
</dbReference>
<organism evidence="1 2">
    <name type="scientific">Floridaenema flaviceps BLCC-F50</name>
    <dbReference type="NCBI Taxonomy" id="3153642"/>
    <lineage>
        <taxon>Bacteria</taxon>
        <taxon>Bacillati</taxon>
        <taxon>Cyanobacteriota</taxon>
        <taxon>Cyanophyceae</taxon>
        <taxon>Oscillatoriophycideae</taxon>
        <taxon>Aerosakkonematales</taxon>
        <taxon>Aerosakkonemataceae</taxon>
        <taxon>Floridanema</taxon>
        <taxon>Floridanema flaviceps</taxon>
    </lineage>
</organism>